<organism evidence="2 3">
    <name type="scientific">Rhodanobacter denitrificans</name>
    <dbReference type="NCBI Taxonomy" id="666685"/>
    <lineage>
        <taxon>Bacteria</taxon>
        <taxon>Pseudomonadati</taxon>
        <taxon>Pseudomonadota</taxon>
        <taxon>Gammaproteobacteria</taxon>
        <taxon>Lysobacterales</taxon>
        <taxon>Rhodanobacteraceae</taxon>
        <taxon>Rhodanobacter</taxon>
    </lineage>
</organism>
<evidence type="ECO:0008006" key="4">
    <source>
        <dbReference type="Google" id="ProtNLM"/>
    </source>
</evidence>
<name>A0A2W5KA75_9GAMM</name>
<feature type="signal peptide" evidence="1">
    <location>
        <begin position="1"/>
        <end position="22"/>
    </location>
</feature>
<evidence type="ECO:0000313" key="3">
    <source>
        <dbReference type="Proteomes" id="UP000249046"/>
    </source>
</evidence>
<proteinExistence type="predicted"/>
<keyword evidence="1" id="KW-0732">Signal</keyword>
<dbReference type="Proteomes" id="UP000249046">
    <property type="component" value="Unassembled WGS sequence"/>
</dbReference>
<evidence type="ECO:0000313" key="2">
    <source>
        <dbReference type="EMBL" id="PZQ12494.1"/>
    </source>
</evidence>
<feature type="chain" id="PRO_5015948334" description="DUF5103 domain-containing protein" evidence="1">
    <location>
        <begin position="23"/>
        <end position="398"/>
    </location>
</feature>
<accession>A0A2W5KA75</accession>
<dbReference type="EMBL" id="QFPO01000012">
    <property type="protein sequence ID" value="PZQ12494.1"/>
    <property type="molecule type" value="Genomic_DNA"/>
</dbReference>
<gene>
    <name evidence="2" type="ORF">DI564_12665</name>
</gene>
<protein>
    <recommendedName>
        <fullName evidence="4">DUF5103 domain-containing protein</fullName>
    </recommendedName>
</protein>
<evidence type="ECO:0000256" key="1">
    <source>
        <dbReference type="SAM" id="SignalP"/>
    </source>
</evidence>
<reference evidence="2 3" key="1">
    <citation type="submission" date="2017-08" db="EMBL/GenBank/DDBJ databases">
        <title>Infants hospitalized years apart are colonized by the same room-sourced microbial strains.</title>
        <authorList>
            <person name="Brooks B."/>
            <person name="Olm M.R."/>
            <person name="Firek B.A."/>
            <person name="Baker R."/>
            <person name="Thomas B.C."/>
            <person name="Morowitz M.J."/>
            <person name="Banfield J.F."/>
        </authorList>
    </citation>
    <scope>NUCLEOTIDE SEQUENCE [LARGE SCALE GENOMIC DNA]</scope>
    <source>
        <strain evidence="2">S2_005_003_R2_42</strain>
    </source>
</reference>
<dbReference type="AlphaFoldDB" id="A0A2W5KA75"/>
<sequence>MFRLLRLSTLLAGSFVAATAFAADAPDADGRAMRVAAEQAARAELLRRPAAATTQDESIASQYSGLPQANALRTYPPSCLADPLADEPSGIVFDKQVTLYQVRVNQNPSTENVSIRVWRVACSSDTTFNSATLMRVQRLGGNEGRRDAYPLFPAIQVAQNNSVNNVGFDSTKSFIRVATEPNTIIADTLVDSPVINSTTYVLENYPYTGAGYFDFNLPFSIRFDNLINSGGITRFFVTDVSLYNPTQQTYPDAFRSLPITGYQTAAYFDPAHGGEGMYVDIFEVPASGSTPRRMVLQWAWFTFDDLGLPYWINGNVDFQPGAREVTSPAAWVEGGRFAGGAGFNAQTKLWGSVTFEFPSCGTFVFRYASNPGLPSGVPAGSGEREWIRLADVNGLTCE</sequence>
<comment type="caution">
    <text evidence="2">The sequence shown here is derived from an EMBL/GenBank/DDBJ whole genome shotgun (WGS) entry which is preliminary data.</text>
</comment>